<dbReference type="Proteomes" id="UP001606134">
    <property type="component" value="Unassembled WGS sequence"/>
</dbReference>
<comment type="caution">
    <text evidence="2">The sequence shown here is derived from an EMBL/GenBank/DDBJ whole genome shotgun (WGS) entry which is preliminary data.</text>
</comment>
<feature type="transmembrane region" description="Helical" evidence="1">
    <location>
        <begin position="226"/>
        <end position="249"/>
    </location>
</feature>
<dbReference type="RefSeq" id="WP_394407872.1">
    <property type="nucleotide sequence ID" value="NZ_JBIGIC010000003.1"/>
</dbReference>
<protein>
    <submittedName>
        <fullName evidence="2">DUF4184 family protein</fullName>
    </submittedName>
</protein>
<keyword evidence="1" id="KW-1133">Transmembrane helix</keyword>
<feature type="transmembrane region" description="Helical" evidence="1">
    <location>
        <begin position="101"/>
        <end position="122"/>
    </location>
</feature>
<sequence length="255" mass="27971">MPWTFAHPAAILPLRSLCPRWLCWPGLILGAMAPDLSYYIGMHGALRAFCHTPAGVVSVCLPACLLLLGLMQRWPRPLTVLLPEPHRSMARDELQPPPQAAAARWAVAALSILLGAATHLLWDLFTHPVPQLADLLPWLEQPALTVMGRTLTAARLLQYLSSVAGALVLAVAYARALRRRPARTLPPDPRRTRVLWACLATALAVGALSAWALTPDTLPGYPMRRLVRAVVWSTSCFTVLFVAASALWWRRHGDA</sequence>
<reference evidence="2 3" key="1">
    <citation type="submission" date="2024-08" db="EMBL/GenBank/DDBJ databases">
        <authorList>
            <person name="Lu H."/>
        </authorList>
    </citation>
    <scope>NUCLEOTIDE SEQUENCE [LARGE SCALE GENOMIC DNA]</scope>
    <source>
        <strain evidence="2 3">BYS78W</strain>
    </source>
</reference>
<keyword evidence="1" id="KW-0472">Membrane</keyword>
<dbReference type="Pfam" id="PF13803">
    <property type="entry name" value="DUF4184"/>
    <property type="match status" value="1"/>
</dbReference>
<dbReference type="InterPro" id="IPR025238">
    <property type="entry name" value="DUF4184"/>
</dbReference>
<proteinExistence type="predicted"/>
<evidence type="ECO:0000313" key="3">
    <source>
        <dbReference type="Proteomes" id="UP001606134"/>
    </source>
</evidence>
<dbReference type="EMBL" id="JBIGIC010000003">
    <property type="protein sequence ID" value="MFG6486628.1"/>
    <property type="molecule type" value="Genomic_DNA"/>
</dbReference>
<evidence type="ECO:0000256" key="1">
    <source>
        <dbReference type="SAM" id="Phobius"/>
    </source>
</evidence>
<feature type="transmembrane region" description="Helical" evidence="1">
    <location>
        <begin position="156"/>
        <end position="174"/>
    </location>
</feature>
<keyword evidence="1" id="KW-0812">Transmembrane</keyword>
<feature type="transmembrane region" description="Helical" evidence="1">
    <location>
        <begin position="194"/>
        <end position="214"/>
    </location>
</feature>
<keyword evidence="3" id="KW-1185">Reference proteome</keyword>
<accession>A0ABW7H9N2</accession>
<feature type="transmembrane region" description="Helical" evidence="1">
    <location>
        <begin position="46"/>
        <end position="68"/>
    </location>
</feature>
<evidence type="ECO:0000313" key="2">
    <source>
        <dbReference type="EMBL" id="MFG6486628.1"/>
    </source>
</evidence>
<organism evidence="2 3">
    <name type="scientific">Pelomonas candidula</name>
    <dbReference type="NCBI Taxonomy" id="3299025"/>
    <lineage>
        <taxon>Bacteria</taxon>
        <taxon>Pseudomonadati</taxon>
        <taxon>Pseudomonadota</taxon>
        <taxon>Betaproteobacteria</taxon>
        <taxon>Burkholderiales</taxon>
        <taxon>Sphaerotilaceae</taxon>
        <taxon>Roseateles</taxon>
    </lineage>
</organism>
<feature type="transmembrane region" description="Helical" evidence="1">
    <location>
        <begin position="21"/>
        <end position="40"/>
    </location>
</feature>
<name>A0ABW7H9N2_9BURK</name>
<gene>
    <name evidence="2" type="ORF">ACG04R_08105</name>
</gene>